<organism evidence="2 3">
    <name type="scientific">Mesorhizobium prunaredense</name>
    <dbReference type="NCBI Taxonomy" id="1631249"/>
    <lineage>
        <taxon>Bacteria</taxon>
        <taxon>Pseudomonadati</taxon>
        <taxon>Pseudomonadota</taxon>
        <taxon>Alphaproteobacteria</taxon>
        <taxon>Hyphomicrobiales</taxon>
        <taxon>Phyllobacteriaceae</taxon>
        <taxon>Mesorhizobium</taxon>
    </lineage>
</organism>
<reference evidence="3" key="1">
    <citation type="submission" date="2017-01" db="EMBL/GenBank/DDBJ databases">
        <authorList>
            <person name="Brunel B."/>
        </authorList>
    </citation>
    <scope>NUCLEOTIDE SEQUENCE [LARGE SCALE GENOMIC DNA]</scope>
</reference>
<accession>A0A1R3V6F2</accession>
<dbReference type="Proteomes" id="UP000188388">
    <property type="component" value="Unassembled WGS sequence"/>
</dbReference>
<dbReference type="EMBL" id="FTPD01000015">
    <property type="protein sequence ID" value="SIT55495.1"/>
    <property type="molecule type" value="Genomic_DNA"/>
</dbReference>
<gene>
    <name evidence="2" type="ORF">BQ8794_220059</name>
</gene>
<feature type="region of interest" description="Disordered" evidence="1">
    <location>
        <begin position="366"/>
        <end position="388"/>
    </location>
</feature>
<keyword evidence="3" id="KW-1185">Reference proteome</keyword>
<evidence type="ECO:0000313" key="2">
    <source>
        <dbReference type="EMBL" id="SIT55495.1"/>
    </source>
</evidence>
<protein>
    <submittedName>
        <fullName evidence="2">Uncharacterized protein</fullName>
    </submittedName>
</protein>
<name>A0A1R3V6F2_9HYPH</name>
<proteinExistence type="predicted"/>
<sequence length="417" mass="45389">MGHATSPTLRTEAGGIDTVISANEGVSPRSPVYICAGLEERLRVVATSISTLLEEGEVSATGSSTFVGRDAHPHSRPINADASKTLLIRLTLDRLTKQFPKLISRFEVVQAQIRSEPKSGADDWSLHCYVKHKSVVVVVYGKVAIARFQRDRITVPVLKRALHLPIDVGAKAEATDIRLAMESESVPESDIAGHANNGVDPGLAAAGLPYGERASNGQIRIDVPEPSAGQNVQGRGAVVDDPIGAAEGPHHRVDVCFGRKKSQRAGRRAVGLESQVYEVGEKSVAAIARLTGKHDRRGRPIDVVENLAEIDVDIDRRQAPDADPALHACHPEIGLCREGPGRCGFSRHGCGFRKLRRSVRSDRRHRKQRCRCSRRSQHQSSDDSHIEVPSNSVSYFMSDAIVLRARSDNIYVFALLS</sequence>
<evidence type="ECO:0000313" key="3">
    <source>
        <dbReference type="Proteomes" id="UP000188388"/>
    </source>
</evidence>
<evidence type="ECO:0000256" key="1">
    <source>
        <dbReference type="SAM" id="MobiDB-lite"/>
    </source>
</evidence>
<dbReference type="AlphaFoldDB" id="A0A1R3V6F2"/>
<feature type="compositionally biased region" description="Basic residues" evidence="1">
    <location>
        <begin position="366"/>
        <end position="377"/>
    </location>
</feature>